<evidence type="ECO:0000256" key="1">
    <source>
        <dbReference type="ARBA" id="ARBA00023015"/>
    </source>
</evidence>
<dbReference type="InterPro" id="IPR036388">
    <property type="entry name" value="WH-like_DNA-bd_sf"/>
</dbReference>
<reference evidence="5" key="1">
    <citation type="submission" date="2023-03" db="EMBL/GenBank/DDBJ databases">
        <title>Actinoallomurus iriomotensis NBRC 103681.</title>
        <authorList>
            <person name="Ichikawa N."/>
            <person name="Sato H."/>
            <person name="Tonouchi N."/>
        </authorList>
    </citation>
    <scope>NUCLEOTIDE SEQUENCE</scope>
    <source>
        <strain evidence="5">NBRC 103681</strain>
    </source>
</reference>
<dbReference type="CDD" id="cd07377">
    <property type="entry name" value="WHTH_GntR"/>
    <property type="match status" value="2"/>
</dbReference>
<sequence length="152" mass="16984">MGELPSGYRVFPLIAERLRMRITSGRYPAGGYLPSEAELCAEFRVARNTVRRALGVLEEDGLIATIPSKGRLVRHRDDPAVAVPYLYAAIAAELRDRIRSGVLAVGAMLPSETDLRRRHSASRNTVRQAFMLLEREGLIITKQGKGRFVRDH</sequence>
<evidence type="ECO:0000313" key="5">
    <source>
        <dbReference type="EMBL" id="GLY78484.1"/>
    </source>
</evidence>
<dbReference type="Pfam" id="PF00392">
    <property type="entry name" value="GntR"/>
    <property type="match status" value="2"/>
</dbReference>
<keyword evidence="3" id="KW-0804">Transcription</keyword>
<dbReference type="SUPFAM" id="SSF46785">
    <property type="entry name" value="Winged helix' DNA-binding domain"/>
    <property type="match status" value="2"/>
</dbReference>
<dbReference type="GO" id="GO:0003700">
    <property type="term" value="F:DNA-binding transcription factor activity"/>
    <property type="evidence" value="ECO:0007669"/>
    <property type="project" value="InterPro"/>
</dbReference>
<gene>
    <name evidence="5" type="ORF">Airi01_067510</name>
</gene>
<evidence type="ECO:0000256" key="3">
    <source>
        <dbReference type="ARBA" id="ARBA00023163"/>
    </source>
</evidence>
<dbReference type="SMART" id="SM00345">
    <property type="entry name" value="HTH_GNTR"/>
    <property type="match status" value="2"/>
</dbReference>
<dbReference type="Gene3D" id="1.10.10.10">
    <property type="entry name" value="Winged helix-like DNA-binding domain superfamily/Winged helix DNA-binding domain"/>
    <property type="match status" value="2"/>
</dbReference>
<feature type="domain" description="HTH gntR-type" evidence="4">
    <location>
        <begin position="8"/>
        <end position="76"/>
    </location>
</feature>
<dbReference type="InterPro" id="IPR050679">
    <property type="entry name" value="Bact_HTH_transcr_reg"/>
</dbReference>
<evidence type="ECO:0000259" key="4">
    <source>
        <dbReference type="PROSITE" id="PS50949"/>
    </source>
</evidence>
<evidence type="ECO:0000313" key="6">
    <source>
        <dbReference type="Proteomes" id="UP001165135"/>
    </source>
</evidence>
<dbReference type="Proteomes" id="UP001165135">
    <property type="component" value="Unassembled WGS sequence"/>
</dbReference>
<dbReference type="PRINTS" id="PR00035">
    <property type="entry name" value="HTHGNTR"/>
</dbReference>
<dbReference type="PROSITE" id="PS50949">
    <property type="entry name" value="HTH_GNTR"/>
    <property type="match status" value="2"/>
</dbReference>
<keyword evidence="1" id="KW-0805">Transcription regulation</keyword>
<keyword evidence="2" id="KW-0238">DNA-binding</keyword>
<protein>
    <recommendedName>
        <fullName evidence="4">HTH gntR-type domain-containing protein</fullName>
    </recommendedName>
</protein>
<comment type="caution">
    <text evidence="5">The sequence shown here is derived from an EMBL/GenBank/DDBJ whole genome shotgun (WGS) entry which is preliminary data.</text>
</comment>
<accession>A0A9W6RMI9</accession>
<proteinExistence type="predicted"/>
<dbReference type="GO" id="GO:0003677">
    <property type="term" value="F:DNA binding"/>
    <property type="evidence" value="ECO:0007669"/>
    <property type="project" value="UniProtKB-KW"/>
</dbReference>
<dbReference type="EMBL" id="BSTJ01000009">
    <property type="protein sequence ID" value="GLY78484.1"/>
    <property type="molecule type" value="Genomic_DNA"/>
</dbReference>
<dbReference type="AlphaFoldDB" id="A0A9W6RMI9"/>
<dbReference type="GO" id="GO:0045892">
    <property type="term" value="P:negative regulation of DNA-templated transcription"/>
    <property type="evidence" value="ECO:0007669"/>
    <property type="project" value="TreeGrafter"/>
</dbReference>
<dbReference type="PANTHER" id="PTHR44846">
    <property type="entry name" value="MANNOSYL-D-GLYCERATE TRANSPORT/METABOLISM SYSTEM REPRESSOR MNGR-RELATED"/>
    <property type="match status" value="1"/>
</dbReference>
<dbReference type="PANTHER" id="PTHR44846:SF17">
    <property type="entry name" value="GNTR-FAMILY TRANSCRIPTIONAL REGULATOR"/>
    <property type="match status" value="1"/>
</dbReference>
<dbReference type="InterPro" id="IPR000524">
    <property type="entry name" value="Tscrpt_reg_HTH_GntR"/>
</dbReference>
<evidence type="ECO:0000256" key="2">
    <source>
        <dbReference type="ARBA" id="ARBA00023125"/>
    </source>
</evidence>
<dbReference type="RefSeq" id="WP_285629351.1">
    <property type="nucleotide sequence ID" value="NZ_BSTJ01000009.1"/>
</dbReference>
<dbReference type="InterPro" id="IPR036390">
    <property type="entry name" value="WH_DNA-bd_sf"/>
</dbReference>
<feature type="domain" description="HTH gntR-type" evidence="4">
    <location>
        <begin position="84"/>
        <end position="152"/>
    </location>
</feature>
<name>A0A9W6RMI9_9ACTN</name>
<organism evidence="5 6">
    <name type="scientific">Actinoallomurus iriomotensis</name>
    <dbReference type="NCBI Taxonomy" id="478107"/>
    <lineage>
        <taxon>Bacteria</taxon>
        <taxon>Bacillati</taxon>
        <taxon>Actinomycetota</taxon>
        <taxon>Actinomycetes</taxon>
        <taxon>Streptosporangiales</taxon>
        <taxon>Thermomonosporaceae</taxon>
        <taxon>Actinoallomurus</taxon>
    </lineage>
</organism>